<dbReference type="KEGG" id="pco:PHACADRAFT_266061"/>
<feature type="non-terminal residue" evidence="1">
    <location>
        <position position="95"/>
    </location>
</feature>
<sequence length="95" mass="10142">MSLEECFALLTMSRPCLILPVLAGAGISIAAVQSESLLFTLVCLLRALSFPKGQPLPQMRMPPSEGPLPVCLCSEGQPLLQMRSLCAARGLFCHA</sequence>
<dbReference type="RefSeq" id="XP_007402599.1">
    <property type="nucleotide sequence ID" value="XM_007402537.1"/>
</dbReference>
<reference evidence="1 2" key="1">
    <citation type="journal article" date="2012" name="BMC Genomics">
        <title>Comparative genomics of the white-rot fungi, Phanerochaete carnosa and P. chrysosporium, to elucidate the genetic basis of the distinct wood types they colonize.</title>
        <authorList>
            <person name="Suzuki H."/>
            <person name="MacDonald J."/>
            <person name="Syed K."/>
            <person name="Salamov A."/>
            <person name="Hori C."/>
            <person name="Aerts A."/>
            <person name="Henrissat B."/>
            <person name="Wiebenga A."/>
            <person name="vanKuyk P.A."/>
            <person name="Barry K."/>
            <person name="Lindquist E."/>
            <person name="LaButti K."/>
            <person name="Lapidus A."/>
            <person name="Lucas S."/>
            <person name="Coutinho P."/>
            <person name="Gong Y."/>
            <person name="Samejima M."/>
            <person name="Mahadevan R."/>
            <person name="Abou-Zaid M."/>
            <person name="de Vries R.P."/>
            <person name="Igarashi K."/>
            <person name="Yadav J.S."/>
            <person name="Grigoriev I.V."/>
            <person name="Master E.R."/>
        </authorList>
    </citation>
    <scope>NUCLEOTIDE SEQUENCE [LARGE SCALE GENOMIC DNA]</scope>
    <source>
        <strain evidence="1 2">HHB-10118-sp</strain>
    </source>
</reference>
<dbReference type="InParanoid" id="K5VQL5"/>
<gene>
    <name evidence="1" type="ORF">PHACADRAFT_266061</name>
</gene>
<evidence type="ECO:0000313" key="1">
    <source>
        <dbReference type="EMBL" id="EKM48849.1"/>
    </source>
</evidence>
<keyword evidence="2" id="KW-1185">Reference proteome</keyword>
<dbReference type="EMBL" id="JH930690">
    <property type="protein sequence ID" value="EKM48849.1"/>
    <property type="molecule type" value="Genomic_DNA"/>
</dbReference>
<dbReference type="Proteomes" id="UP000008370">
    <property type="component" value="Unassembled WGS sequence"/>
</dbReference>
<protein>
    <submittedName>
        <fullName evidence="1">Uncharacterized protein</fullName>
    </submittedName>
</protein>
<name>K5VQL5_PHACS</name>
<organism evidence="1 2">
    <name type="scientific">Phanerochaete carnosa (strain HHB-10118-sp)</name>
    <name type="common">White-rot fungus</name>
    <name type="synonym">Peniophora carnosa</name>
    <dbReference type="NCBI Taxonomy" id="650164"/>
    <lineage>
        <taxon>Eukaryota</taxon>
        <taxon>Fungi</taxon>
        <taxon>Dikarya</taxon>
        <taxon>Basidiomycota</taxon>
        <taxon>Agaricomycotina</taxon>
        <taxon>Agaricomycetes</taxon>
        <taxon>Polyporales</taxon>
        <taxon>Phanerochaetaceae</taxon>
        <taxon>Phanerochaete</taxon>
    </lineage>
</organism>
<dbReference type="AlphaFoldDB" id="K5VQL5"/>
<dbReference type="HOGENOM" id="CLU_2378461_0_0_1"/>
<evidence type="ECO:0000313" key="2">
    <source>
        <dbReference type="Proteomes" id="UP000008370"/>
    </source>
</evidence>
<accession>K5VQL5</accession>
<dbReference type="GeneID" id="18919287"/>
<proteinExistence type="predicted"/>